<comment type="caution">
    <text evidence="1">The sequence shown here is derived from an EMBL/GenBank/DDBJ whole genome shotgun (WGS) entry which is preliminary data.</text>
</comment>
<sequence>MHRLSSPNPLRFRQPDKCNDTCPFPCCLFPVSPVLPAFPSRALPRRPAAPLPAAATRRVRTHVCRLTRRLLREMFPPPNAFESRTLKRVIFIHFLEK</sequence>
<accession>A0AAV4V317</accession>
<keyword evidence="2" id="KW-1185">Reference proteome</keyword>
<dbReference type="AlphaFoldDB" id="A0AAV4V317"/>
<evidence type="ECO:0000313" key="1">
    <source>
        <dbReference type="EMBL" id="GIY64627.1"/>
    </source>
</evidence>
<protein>
    <submittedName>
        <fullName evidence="1">Uncharacterized protein</fullName>
    </submittedName>
</protein>
<gene>
    <name evidence="1" type="ORF">CDAR_90561</name>
</gene>
<organism evidence="1 2">
    <name type="scientific">Caerostris darwini</name>
    <dbReference type="NCBI Taxonomy" id="1538125"/>
    <lineage>
        <taxon>Eukaryota</taxon>
        <taxon>Metazoa</taxon>
        <taxon>Ecdysozoa</taxon>
        <taxon>Arthropoda</taxon>
        <taxon>Chelicerata</taxon>
        <taxon>Arachnida</taxon>
        <taxon>Araneae</taxon>
        <taxon>Araneomorphae</taxon>
        <taxon>Entelegynae</taxon>
        <taxon>Araneoidea</taxon>
        <taxon>Araneidae</taxon>
        <taxon>Caerostris</taxon>
    </lineage>
</organism>
<name>A0AAV4V317_9ARAC</name>
<dbReference type="EMBL" id="BPLQ01012348">
    <property type="protein sequence ID" value="GIY64627.1"/>
    <property type="molecule type" value="Genomic_DNA"/>
</dbReference>
<proteinExistence type="predicted"/>
<reference evidence="1 2" key="1">
    <citation type="submission" date="2021-06" db="EMBL/GenBank/DDBJ databases">
        <title>Caerostris darwini draft genome.</title>
        <authorList>
            <person name="Kono N."/>
            <person name="Arakawa K."/>
        </authorList>
    </citation>
    <scope>NUCLEOTIDE SEQUENCE [LARGE SCALE GENOMIC DNA]</scope>
</reference>
<dbReference type="Proteomes" id="UP001054837">
    <property type="component" value="Unassembled WGS sequence"/>
</dbReference>
<evidence type="ECO:0000313" key="2">
    <source>
        <dbReference type="Proteomes" id="UP001054837"/>
    </source>
</evidence>